<reference evidence="2 3" key="1">
    <citation type="submission" date="2023-01" db="EMBL/GenBank/DDBJ databases">
        <title>Description of Helicobacter ibis sp. nov. isolated from faecal droppings of black-faced ibis (Theristicus melanopis).</title>
        <authorList>
            <person name="Lopez-Cantillo M."/>
            <person name="Vidal-Veuthey B."/>
            <person name="Mella A."/>
            <person name="De La Haba R."/>
            <person name="Collado L."/>
        </authorList>
    </citation>
    <scope>NUCLEOTIDE SEQUENCE [LARGE SCALE GENOMIC DNA]</scope>
    <source>
        <strain evidence="2 3">A82</strain>
    </source>
</reference>
<dbReference type="InterPro" id="IPR029151">
    <property type="entry name" value="Sensor-like_sf"/>
</dbReference>
<keyword evidence="1" id="KW-1133">Transmembrane helix</keyword>
<gene>
    <name evidence="2" type="ORF">PF021_08430</name>
</gene>
<evidence type="ECO:0000256" key="1">
    <source>
        <dbReference type="SAM" id="Phobius"/>
    </source>
</evidence>
<sequence length="324" mass="36197">MNSVKLKISLIANLISILCLLSLGVVTFIFVKEAIYKEVVHAEINSVSVARATMENFSNNNINFIRNVKKDLETMPEYKVNSKEALKEYFSGEIKAYKVGFNALALYIAFEDGSLLISDSETHKNGVPTRFFGGPGTEYNFTTRAWYKGAVASGDVYVSPIYEDSITKMPAMAFSAPVYRGGKLLAVVAVDVLVEDLQKQFDSIPARIFAFDENAQVFASQDRSLITGGSNADRYLNDIKRIGEISKTLKDLEPFNYVRSDGSERFVVCSRYNNYTTCISESIDEVEEPVERIAYIQSAIVVFTSLASIILLYFIISRMLTPLQ</sequence>
<evidence type="ECO:0000313" key="2">
    <source>
        <dbReference type="EMBL" id="MDA3969685.1"/>
    </source>
</evidence>
<feature type="transmembrane region" description="Helical" evidence="1">
    <location>
        <begin position="12"/>
        <end position="31"/>
    </location>
</feature>
<keyword evidence="1" id="KW-0812">Transmembrane</keyword>
<feature type="non-terminal residue" evidence="2">
    <location>
        <position position="324"/>
    </location>
</feature>
<evidence type="ECO:0000313" key="3">
    <source>
        <dbReference type="Proteomes" id="UP001210261"/>
    </source>
</evidence>
<comment type="caution">
    <text evidence="2">The sequence shown here is derived from an EMBL/GenBank/DDBJ whole genome shotgun (WGS) entry which is preliminary data.</text>
</comment>
<dbReference type="Pfam" id="PF22673">
    <property type="entry name" value="MCP-like_PDC_1"/>
    <property type="match status" value="1"/>
</dbReference>
<keyword evidence="3" id="KW-1185">Reference proteome</keyword>
<protein>
    <submittedName>
        <fullName evidence="2">Methyl-accepting chemotaxis protein</fullName>
    </submittedName>
</protein>
<accession>A0ABT4VHT0</accession>
<dbReference type="SUPFAM" id="SSF103190">
    <property type="entry name" value="Sensory domain-like"/>
    <property type="match status" value="1"/>
</dbReference>
<dbReference type="Gene3D" id="3.30.450.20">
    <property type="entry name" value="PAS domain"/>
    <property type="match status" value="1"/>
</dbReference>
<feature type="transmembrane region" description="Helical" evidence="1">
    <location>
        <begin position="294"/>
        <end position="316"/>
    </location>
</feature>
<organism evidence="2 3">
    <name type="scientific">Helicobacter ibis</name>
    <dbReference type="NCBI Taxonomy" id="2962633"/>
    <lineage>
        <taxon>Bacteria</taxon>
        <taxon>Pseudomonadati</taxon>
        <taxon>Campylobacterota</taxon>
        <taxon>Epsilonproteobacteria</taxon>
        <taxon>Campylobacterales</taxon>
        <taxon>Helicobacteraceae</taxon>
        <taxon>Helicobacter</taxon>
    </lineage>
</organism>
<name>A0ABT4VHT0_9HELI</name>
<proteinExistence type="predicted"/>
<dbReference type="Proteomes" id="UP001210261">
    <property type="component" value="Unassembled WGS sequence"/>
</dbReference>
<keyword evidence="1" id="KW-0472">Membrane</keyword>
<dbReference type="EMBL" id="JAQHXR010000009">
    <property type="protein sequence ID" value="MDA3969685.1"/>
    <property type="molecule type" value="Genomic_DNA"/>
</dbReference>